<dbReference type="EMBL" id="MT141577">
    <property type="protein sequence ID" value="QJA67928.1"/>
    <property type="molecule type" value="Genomic_DNA"/>
</dbReference>
<dbReference type="SUPFAM" id="SSF49899">
    <property type="entry name" value="Concanavalin A-like lectins/glucanases"/>
    <property type="match status" value="1"/>
</dbReference>
<protein>
    <submittedName>
        <fullName evidence="1">Putative baseplate wedge initiator</fullName>
    </submittedName>
</protein>
<dbReference type="EMBL" id="MT145187">
    <property type="protein sequence ID" value="QJI04578.1"/>
    <property type="molecule type" value="Genomic_DNA"/>
</dbReference>
<organism evidence="1">
    <name type="scientific">viral metagenome</name>
    <dbReference type="NCBI Taxonomy" id="1070528"/>
    <lineage>
        <taxon>unclassified sequences</taxon>
        <taxon>metagenomes</taxon>
        <taxon>organismal metagenomes</taxon>
    </lineage>
</organism>
<reference evidence="1" key="1">
    <citation type="submission" date="2020-03" db="EMBL/GenBank/DDBJ databases">
        <title>The deep terrestrial virosphere.</title>
        <authorList>
            <person name="Holmfeldt K."/>
            <person name="Nilsson E."/>
            <person name="Simone D."/>
            <person name="Lopez-Fernandez M."/>
            <person name="Wu X."/>
            <person name="de Brujin I."/>
            <person name="Lundin D."/>
            <person name="Andersson A."/>
            <person name="Bertilsson S."/>
            <person name="Dopson M."/>
        </authorList>
    </citation>
    <scope>NUCLEOTIDE SEQUENCE</scope>
    <source>
        <strain evidence="4">MM415A00093</strain>
        <strain evidence="2">MM415B00143</strain>
        <strain evidence="1">TM448A00087</strain>
        <strain evidence="3">TM448B00099</strain>
    </source>
</reference>
<dbReference type="Gene3D" id="2.60.120.200">
    <property type="match status" value="1"/>
</dbReference>
<accession>A0A6H1ZA87</accession>
<dbReference type="AlphaFoldDB" id="A0A6H1ZA87"/>
<proteinExistence type="predicted"/>
<evidence type="ECO:0000313" key="4">
    <source>
        <dbReference type="EMBL" id="QJI04578.1"/>
    </source>
</evidence>
<evidence type="ECO:0000313" key="1">
    <source>
        <dbReference type="EMBL" id="QJA44100.1"/>
    </source>
</evidence>
<dbReference type="Pfam" id="PF13385">
    <property type="entry name" value="Laminin_G_3"/>
    <property type="match status" value="1"/>
</dbReference>
<gene>
    <name evidence="4" type="ORF">MM415A00093_0071</name>
    <name evidence="2" type="ORF">MM415B00143_0079</name>
    <name evidence="1" type="ORF">TM448A00087_0033</name>
    <name evidence="3" type="ORF">TM448B00099_0016</name>
</gene>
<name>A0A6H1ZA87_9ZZZZ</name>
<dbReference type="EMBL" id="MT144589">
    <property type="protein sequence ID" value="QJH93540.1"/>
    <property type="molecule type" value="Genomic_DNA"/>
</dbReference>
<dbReference type="InterPro" id="IPR013320">
    <property type="entry name" value="ConA-like_dom_sf"/>
</dbReference>
<dbReference type="EMBL" id="MT143973">
    <property type="protein sequence ID" value="QJA44100.1"/>
    <property type="molecule type" value="Genomic_DNA"/>
</dbReference>
<evidence type="ECO:0000313" key="2">
    <source>
        <dbReference type="EMBL" id="QJA67928.1"/>
    </source>
</evidence>
<sequence length="1054" mass="116562">MADKDTKLEYKAIPFTGRWRPAEDGTKMSEGDFQTLTNMRYTDTGIKSVRGMGVINSSAISDTYVRPTAGFHFRKDQPSESHVLVQQFNAGLTQSYVYDNTTAIPSQGDFTATAVHNDTASASPGAFCSAPDGAVAYCNEKDTSVWTGSEGRLGSFVIGDLVGTVKVDYSKVINNTLSDSSNVATMVRTSTGTADANTMLLLHLENNVTDSSPTTAHTVTNNNVTFSSSIYKVGSYSALFNGTSAYLTIPDNDDFDFSGGTWTIDFWMYMTPQANRTIYYQGTDSTHYFKIYISGGSAPLYNGTLKVDIVNTSTVVQLQSTTMFNSSWYHVAVVESGNSYYLFINGSLVHSVSDTDRAQNYSGSVYIGSTSTPDCYFEGYIDEFRISSSARWTSNFTPDTTPYGSTTYSCYAYLGCLRPIKGAKFYIGTANATAATVTAKYWDGSSFTTVSSQVDGTSASSKTLAQTGSITFDSTVSTAKLKYFNGQLLYWYLFEFAETDATTTVYYITVDAPFQSIKDIWDGSPRQIAVAKKYSSGYQDISSNVLTSDPYDPDDSTTYANLNAAAAAVYLLVGFTERMTGLKFTMGGTNVNSNASTMTIYYWDGESWTSVSNLSDATTTTGATFNKDGVCTWKDPTEIEEFQTQAGDDQPLYYYKVMWSATLSAAVHIDRIYGIPAAKTIRGYKFPVMWKNRLGLGCESSYRKNMLLLSSESTNCVFNGDNSTELYFGDETELMAGGAIFSRYGSDLYENLLILKRNEIYLVDGSIPDDFKIYRIGEGHGCVAPQTLVICNLGYEIAPGINKQVAVWQSATGIMLFDGASLIDISTDISNFFDKDKSECINATYIHKSSAFYDERKREYHWLFTSGSGTSHNYELVFDLMRKKWFRIDRETGYYLQIGFPVIDTNGDKYTYGMYSITAGKVVRLEYGMSFEPDEVFTRTWKTGDYPLSGWMHETNVRKVKQLAVATSQNKSVTISHFGDCITTSGESTESMSLYSITHRVKQVTNSVNWRSATFHSFQGVVTSATGSGETLTWVPYEPIGLGIFYQTIREDVR</sequence>
<evidence type="ECO:0000313" key="3">
    <source>
        <dbReference type="EMBL" id="QJH93540.1"/>
    </source>
</evidence>